<sequence>MSYALEMSTGDMRQVVRLLTTVERTPAQEEHLGRVRERCKALDVRLESQGVHYDVPVIRALEELIDGAPSRTVSPAYAHAFHEVVTSCFSYTTDLGSWRRMSWFQTVSNDLARNGIPPALLPEAFLFSGPPLPLPHPGDVHPRIGTLSLQRAAEAATAYTAVLDRVHPDCQDTVRRFTEAFRFELNDWRPNSPADTLFFWFDRP</sequence>
<evidence type="ECO:0000313" key="2">
    <source>
        <dbReference type="EMBL" id="KND39171.1"/>
    </source>
</evidence>
<dbReference type="EMBL" id="JPPY01000030">
    <property type="protein sequence ID" value="KND39171.1"/>
    <property type="molecule type" value="Genomic_DNA"/>
</dbReference>
<dbReference type="Pfam" id="PF24740">
    <property type="entry name" value="DUF7691"/>
    <property type="match status" value="1"/>
</dbReference>
<dbReference type="InterPro" id="IPR056108">
    <property type="entry name" value="DUF7691"/>
</dbReference>
<protein>
    <recommendedName>
        <fullName evidence="1">DUF7691 domain-containing protein</fullName>
    </recommendedName>
</protein>
<name>A0A0L0KMV7_9ACTN</name>
<dbReference type="PATRIC" id="fig|42234.21.peg.1008"/>
<dbReference type="RefSeq" id="WP_050369550.1">
    <property type="nucleotide sequence ID" value="NZ_KQ257803.1"/>
</dbReference>
<evidence type="ECO:0000259" key="1">
    <source>
        <dbReference type="Pfam" id="PF24740"/>
    </source>
</evidence>
<reference evidence="3" key="1">
    <citation type="submission" date="2014-07" db="EMBL/GenBank/DDBJ databases">
        <title>Genome sequencing of plant-pathogenic Streptomyces species.</title>
        <authorList>
            <person name="Harrison J."/>
            <person name="Sapp M."/>
            <person name="Thwaites R."/>
            <person name="Studholme D.J."/>
        </authorList>
    </citation>
    <scope>NUCLEOTIDE SEQUENCE [LARGE SCALE GENOMIC DNA]</scope>
    <source>
        <strain evidence="3">NCPPB 4445</strain>
    </source>
</reference>
<feature type="domain" description="DUF7691" evidence="1">
    <location>
        <begin position="1"/>
        <end position="192"/>
    </location>
</feature>
<gene>
    <name evidence="2" type="ORF">IQ63_04880</name>
</gene>
<comment type="caution">
    <text evidence="2">The sequence shown here is derived from an EMBL/GenBank/DDBJ whole genome shotgun (WGS) entry which is preliminary data.</text>
</comment>
<evidence type="ECO:0000313" key="3">
    <source>
        <dbReference type="Proteomes" id="UP000037151"/>
    </source>
</evidence>
<dbReference type="AlphaFoldDB" id="A0A0L0KMV7"/>
<accession>A0A0L0KMV7</accession>
<dbReference type="OrthoDB" id="4142227at2"/>
<dbReference type="Proteomes" id="UP000037151">
    <property type="component" value="Unassembled WGS sequence"/>
</dbReference>
<proteinExistence type="predicted"/>
<organism evidence="2 3">
    <name type="scientific">Streptomyces acidiscabies</name>
    <dbReference type="NCBI Taxonomy" id="42234"/>
    <lineage>
        <taxon>Bacteria</taxon>
        <taxon>Bacillati</taxon>
        <taxon>Actinomycetota</taxon>
        <taxon>Actinomycetes</taxon>
        <taxon>Kitasatosporales</taxon>
        <taxon>Streptomycetaceae</taxon>
        <taxon>Streptomyces</taxon>
    </lineage>
</organism>